<gene>
    <name evidence="2" type="ORF">BCR24_00715</name>
</gene>
<organism evidence="2 3">
    <name type="scientific">Enterococcus ureilyticus</name>
    <dbReference type="NCBI Taxonomy" id="1131292"/>
    <lineage>
        <taxon>Bacteria</taxon>
        <taxon>Bacillati</taxon>
        <taxon>Bacillota</taxon>
        <taxon>Bacilli</taxon>
        <taxon>Lactobacillales</taxon>
        <taxon>Enterococcaceae</taxon>
        <taxon>Enterococcus</taxon>
    </lineage>
</organism>
<feature type="compositionally biased region" description="Basic and acidic residues" evidence="1">
    <location>
        <begin position="251"/>
        <end position="267"/>
    </location>
</feature>
<evidence type="ECO:0000313" key="2">
    <source>
        <dbReference type="EMBL" id="OEG23911.1"/>
    </source>
</evidence>
<protein>
    <submittedName>
        <fullName evidence="2">Uncharacterized protein</fullName>
    </submittedName>
</protein>
<dbReference type="AlphaFoldDB" id="A0A1E5HG63"/>
<keyword evidence="3" id="KW-1185">Reference proteome</keyword>
<dbReference type="EMBL" id="MIKC01000001">
    <property type="protein sequence ID" value="OEG23911.1"/>
    <property type="molecule type" value="Genomic_DNA"/>
</dbReference>
<dbReference type="RefSeq" id="WP_069638641.1">
    <property type="nucleotide sequence ID" value="NZ_JAFBEZ010000003.1"/>
</dbReference>
<reference evidence="3" key="1">
    <citation type="submission" date="2016-09" db="EMBL/GenBank/DDBJ databases">
        <authorList>
            <person name="Gulvik C.A."/>
        </authorList>
    </citation>
    <scope>NUCLEOTIDE SEQUENCE [LARGE SCALE GENOMIC DNA]</scope>
    <source>
        <strain evidence="3">LMG 26676</strain>
    </source>
</reference>
<feature type="region of interest" description="Disordered" evidence="1">
    <location>
        <begin position="289"/>
        <end position="310"/>
    </location>
</feature>
<comment type="caution">
    <text evidence="2">The sequence shown here is derived from an EMBL/GenBank/DDBJ whole genome shotgun (WGS) entry which is preliminary data.</text>
</comment>
<dbReference type="STRING" id="1131292.BCR24_00715"/>
<evidence type="ECO:0000256" key="1">
    <source>
        <dbReference type="SAM" id="MobiDB-lite"/>
    </source>
</evidence>
<dbReference type="Proteomes" id="UP000094469">
    <property type="component" value="Unassembled WGS sequence"/>
</dbReference>
<sequence length="515" mass="59562">MRTISKRQRQTEKEEKTTYLCKEVDPDYLGREIYADNVDTPYSFYLVRKLNLAKDYQNLAEGEAFFDAICDSWDETEEFEELVVKKIYMYVETEMMYYTLHMGSFEPTRRELRMNLKKWFEEISLEKQERSLIYKGETGINSGEVQGMMKQMLETSNEIFRLRKMITDLTDTINQGKIELHASKSDPIISRSIQTIHLKRAQPLVIEESKTEDAKVVTADVDEVIDVAAQLVDKDTHETSVTITPVTETTGEPKEVVGEEPEKKLENELAKKPVQEDFQAEEDPTVFPIKEPENEKQTKQASPMKKGRHSIKLKREQLEKEQVIQSAEAKTSAANVVKNQPLDLSLLVFKKKKTQKATPSNWPRFSKQLKASKGLIAPAKIPDFSKSEMENLEDEIYLCFMNKRMRLGTKKNAAQKKSILRSDLLAQINQAEYLNYSWGQVLRQRKEDVMICGRLSCGGLVSSLDEFLQEMREIAYSRSLFGKKVRCSVDLLRRLEGYILMDQYMQNLSMVPVEK</sequence>
<evidence type="ECO:0000313" key="3">
    <source>
        <dbReference type="Proteomes" id="UP000094469"/>
    </source>
</evidence>
<proteinExistence type="predicted"/>
<name>A0A1E5HG63_9ENTE</name>
<feature type="region of interest" description="Disordered" evidence="1">
    <location>
        <begin position="247"/>
        <end position="267"/>
    </location>
</feature>
<dbReference type="OrthoDB" id="2173156at2"/>
<accession>A0A1E5HG63</accession>